<dbReference type="EMBL" id="MGJI01000007">
    <property type="protein sequence ID" value="OGN05572.1"/>
    <property type="molecule type" value="Genomic_DNA"/>
</dbReference>
<dbReference type="STRING" id="1802668.A2831_03440"/>
<reference evidence="2 3" key="1">
    <citation type="journal article" date="2016" name="Nat. Commun.">
        <title>Thousands of microbial genomes shed light on interconnected biogeochemical processes in an aquifer system.</title>
        <authorList>
            <person name="Anantharaman K."/>
            <person name="Brown C.T."/>
            <person name="Hug L.A."/>
            <person name="Sharon I."/>
            <person name="Castelle C.J."/>
            <person name="Probst A.J."/>
            <person name="Thomas B.C."/>
            <person name="Singh A."/>
            <person name="Wilkins M.J."/>
            <person name="Karaoz U."/>
            <person name="Brodie E.L."/>
            <person name="Williams K.H."/>
            <person name="Hubbard S.S."/>
            <person name="Banfield J.F."/>
        </authorList>
    </citation>
    <scope>NUCLEOTIDE SEQUENCE [LARGE SCALE GENOMIC DNA]</scope>
</reference>
<organism evidence="2 3">
    <name type="scientific">Candidatus Yanofskybacteria bacterium RIFCSPHIGHO2_01_FULL_44_17</name>
    <dbReference type="NCBI Taxonomy" id="1802668"/>
    <lineage>
        <taxon>Bacteria</taxon>
        <taxon>Candidatus Yanofskyibacteriota</taxon>
    </lineage>
</organism>
<sequence length="92" mass="10945">MVWFLENWYFFYIPVHFVIGALSWAWFNYSVYKALEEEYGIVSNMEMNSFICKCNLFIGLIGGPISLFTTLIASVTPYRTYRIRLRYGLKFL</sequence>
<gene>
    <name evidence="2" type="ORF">A2831_03440</name>
</gene>
<keyword evidence="1" id="KW-0812">Transmembrane</keyword>
<dbReference type="AlphaFoldDB" id="A0A1F8EXG7"/>
<name>A0A1F8EXG7_9BACT</name>
<keyword evidence="1" id="KW-0472">Membrane</keyword>
<evidence type="ECO:0000313" key="3">
    <source>
        <dbReference type="Proteomes" id="UP000177507"/>
    </source>
</evidence>
<accession>A0A1F8EXG7</accession>
<feature type="transmembrane region" description="Helical" evidence="1">
    <location>
        <begin position="56"/>
        <end position="76"/>
    </location>
</feature>
<proteinExistence type="predicted"/>
<comment type="caution">
    <text evidence="2">The sequence shown here is derived from an EMBL/GenBank/DDBJ whole genome shotgun (WGS) entry which is preliminary data.</text>
</comment>
<evidence type="ECO:0000313" key="2">
    <source>
        <dbReference type="EMBL" id="OGN05572.1"/>
    </source>
</evidence>
<evidence type="ECO:0000256" key="1">
    <source>
        <dbReference type="SAM" id="Phobius"/>
    </source>
</evidence>
<feature type="transmembrane region" description="Helical" evidence="1">
    <location>
        <begin position="7"/>
        <end position="27"/>
    </location>
</feature>
<keyword evidence="1" id="KW-1133">Transmembrane helix</keyword>
<protein>
    <submittedName>
        <fullName evidence="2">Uncharacterized protein</fullName>
    </submittedName>
</protein>
<dbReference type="Proteomes" id="UP000177507">
    <property type="component" value="Unassembled WGS sequence"/>
</dbReference>